<sequence>MTLTTDQLRARAEALRGEAFGWANKGFSFKSQRLSETAAALDELAANREAQPVYQYRMRNPYNGQVTDWETTKPEQVDFILKETIAANVEFRIIAVRPAPAVPEEMTGDGVLAMHDCGYIEGWNACRAAMLAAAPEGGNG</sequence>
<reference evidence="1 2" key="1">
    <citation type="submission" date="2023-07" db="EMBL/GenBank/DDBJ databases">
        <title>Pathogens genome sequencing project 196.</title>
        <authorList>
            <person name="Cao X."/>
        </authorList>
    </citation>
    <scope>NUCLEOTIDE SEQUENCE [LARGE SCALE GENOMIC DNA]</scope>
    <source>
        <strain evidence="1 2">SM41</strain>
    </source>
</reference>
<dbReference type="AlphaFoldDB" id="A0ABD5BBC5"/>
<protein>
    <recommendedName>
        <fullName evidence="3">Ead/Ea22-like family protein</fullName>
    </recommendedName>
</protein>
<evidence type="ECO:0000313" key="2">
    <source>
        <dbReference type="Proteomes" id="UP001234811"/>
    </source>
</evidence>
<dbReference type="EMBL" id="JAVIPQ010000009">
    <property type="protein sequence ID" value="MDQ9553968.1"/>
    <property type="molecule type" value="Genomic_DNA"/>
</dbReference>
<gene>
    <name evidence="1" type="ORF">RF091_00215</name>
</gene>
<proteinExistence type="predicted"/>
<comment type="caution">
    <text evidence="1">The sequence shown here is derived from an EMBL/GenBank/DDBJ whole genome shotgun (WGS) entry which is preliminary data.</text>
</comment>
<evidence type="ECO:0008006" key="3">
    <source>
        <dbReference type="Google" id="ProtNLM"/>
    </source>
</evidence>
<evidence type="ECO:0000313" key="1">
    <source>
        <dbReference type="EMBL" id="MDQ9553968.1"/>
    </source>
</evidence>
<accession>A0ABD5BBC5</accession>
<dbReference type="Proteomes" id="UP001234811">
    <property type="component" value="Unassembled WGS sequence"/>
</dbReference>
<dbReference type="RefSeq" id="WP_160208029.1">
    <property type="nucleotide sequence ID" value="NZ_CP047682.1"/>
</dbReference>
<name>A0ABD5BBC5_SERMA</name>
<organism evidence="1 2">
    <name type="scientific">Serratia marcescens</name>
    <dbReference type="NCBI Taxonomy" id="615"/>
    <lineage>
        <taxon>Bacteria</taxon>
        <taxon>Pseudomonadati</taxon>
        <taxon>Pseudomonadota</taxon>
        <taxon>Gammaproteobacteria</taxon>
        <taxon>Enterobacterales</taxon>
        <taxon>Yersiniaceae</taxon>
        <taxon>Serratia</taxon>
    </lineage>
</organism>